<sequence length="1055" mass="112649">MPKSRFDPQRHRKSQRHNPIATSGREKPVKSSSSSTAQEEQKPRADQPSVAQQKQQQFIPLLTKLPLPTDPPSAHEQVTTPDKIWALASVSLLLSPSAGNTLAESKHNRRLLLSHNIIARILYALQGDSNLDVKREASGALRNLCVDAGRDVRGEVANKGGVEAVLGTMKWAAQAFGFQVASLSGSSSAFQSETVDEREQRRALLSVPIEQMNKKQRRHAARIAAAMGKPLEEIAGKGLPEDGDDEMMDGKDRQEDAAKARGPGHLPLLDLEDESRKDLLELSENLVTVVWCLCESGGKTLAKLVSWKWTDEAIDAGVEVQGQKLASWLCDATALGCRAVGALSLAARQQPDEVGSASAGADPLASLPKEELNILLDLSLASGNALCALTDGGETEFVSGLVGIGSKLAGSMPPSHKSSKAKAATSKSMEVDSFSDKAGGAQRLASIDRAVSLLEDCVNTSPASVEGDKVKRHLLSQTTMLGVLACGTLRNIAAGLRAKSASSADKTQGKGDKKRKEKSRTSPSSSEDDILVPGRSGSPAIPLSLYEEQVVLPLLMRLLSSHSIEALAASLGGEGACETDENSDKAKIQARAGERAQTLMLALEILAEMVGSIGGDGREEEEWKEDLEAGSDDEEMKEGADDDVQIEQNLFGDDGMEEEEEEEEDGQERKKKRKQQEELEESEKEKEASSSTRTGTSSSLTLSELIRPTEGKSKFNASMAEVLLPFARPVEASFVSLSGASPEVASVLRSLHSRSLSVINNLLLRLATNAPPPLSQPIEDPADQKRVEAFRSWVSHTGGTSLIAAFKALFEIARGCASVPSVASGQAKTKDEGQDQASAISPSGPTSSEGDEGSDGLTMVETCIGSMWSLARILEGNVPLSWSSDQGEDVLPSNADSNTEVTQALMAAYYTSRTDSMRAKCLGTLSTIGRSSSCSTNLNGAIGNFLIQVMQNLPPGNVGAQPSGKSSPPSSTTTAEAMVAALNGIFDMYADENSAWDVEVFRKGGFLNKLRDLVFVVKAATRRIDRRKQLSLRASAEEAQDNLVAFVQYRQSLGF</sequence>
<name>A0ACD0P360_9BASI</name>
<proteinExistence type="predicted"/>
<evidence type="ECO:0000313" key="2">
    <source>
        <dbReference type="Proteomes" id="UP000245626"/>
    </source>
</evidence>
<reference evidence="1 2" key="1">
    <citation type="journal article" date="2018" name="Mol. Biol. Evol.">
        <title>Broad Genomic Sampling Reveals a Smut Pathogenic Ancestry of the Fungal Clade Ustilaginomycotina.</title>
        <authorList>
            <person name="Kijpornyongpan T."/>
            <person name="Mondo S.J."/>
            <person name="Barry K."/>
            <person name="Sandor L."/>
            <person name="Lee J."/>
            <person name="Lipzen A."/>
            <person name="Pangilinan J."/>
            <person name="LaButti K."/>
            <person name="Hainaut M."/>
            <person name="Henrissat B."/>
            <person name="Grigoriev I.V."/>
            <person name="Spatafora J.W."/>
            <person name="Aime M.C."/>
        </authorList>
    </citation>
    <scope>NUCLEOTIDE SEQUENCE [LARGE SCALE GENOMIC DNA]</scope>
    <source>
        <strain evidence="1 2">SA 807</strain>
    </source>
</reference>
<keyword evidence="2" id="KW-1185">Reference proteome</keyword>
<accession>A0ACD0P360</accession>
<dbReference type="EMBL" id="KZ819771">
    <property type="protein sequence ID" value="PWN52535.1"/>
    <property type="molecule type" value="Genomic_DNA"/>
</dbReference>
<gene>
    <name evidence="1" type="ORF">IE53DRAFT_385013</name>
</gene>
<organism evidence="1 2">
    <name type="scientific">Violaceomyces palustris</name>
    <dbReference type="NCBI Taxonomy" id="1673888"/>
    <lineage>
        <taxon>Eukaryota</taxon>
        <taxon>Fungi</taxon>
        <taxon>Dikarya</taxon>
        <taxon>Basidiomycota</taxon>
        <taxon>Ustilaginomycotina</taxon>
        <taxon>Ustilaginomycetes</taxon>
        <taxon>Violaceomycetales</taxon>
        <taxon>Violaceomycetaceae</taxon>
        <taxon>Violaceomyces</taxon>
    </lineage>
</organism>
<dbReference type="Proteomes" id="UP000245626">
    <property type="component" value="Unassembled WGS sequence"/>
</dbReference>
<protein>
    <submittedName>
        <fullName evidence="1">Uncharacterized protein</fullName>
    </submittedName>
</protein>
<evidence type="ECO:0000313" key="1">
    <source>
        <dbReference type="EMBL" id="PWN52535.1"/>
    </source>
</evidence>